<gene>
    <name evidence="1" type="ORF">EL26_00660</name>
</gene>
<name>A0A074LSL2_9BACL</name>
<keyword evidence="2" id="KW-1185">Reference proteome</keyword>
<dbReference type="Proteomes" id="UP000027931">
    <property type="component" value="Unassembled WGS sequence"/>
</dbReference>
<dbReference type="RefSeq" id="WP_038083317.1">
    <property type="nucleotide sequence ID" value="NZ_JMIR01000001.1"/>
</dbReference>
<dbReference type="EMBL" id="JMIR01000001">
    <property type="protein sequence ID" value="KEO85106.1"/>
    <property type="molecule type" value="Genomic_DNA"/>
</dbReference>
<dbReference type="AlphaFoldDB" id="A0A074LSL2"/>
<comment type="caution">
    <text evidence="1">The sequence shown here is derived from an EMBL/GenBank/DDBJ whole genome shotgun (WGS) entry which is preliminary data.</text>
</comment>
<proteinExistence type="predicted"/>
<evidence type="ECO:0000313" key="2">
    <source>
        <dbReference type="Proteomes" id="UP000027931"/>
    </source>
</evidence>
<organism evidence="1 2">
    <name type="scientific">Tumebacillus flagellatus</name>
    <dbReference type="NCBI Taxonomy" id="1157490"/>
    <lineage>
        <taxon>Bacteria</taxon>
        <taxon>Bacillati</taxon>
        <taxon>Bacillota</taxon>
        <taxon>Bacilli</taxon>
        <taxon>Bacillales</taxon>
        <taxon>Alicyclobacillaceae</taxon>
        <taxon>Tumebacillus</taxon>
    </lineage>
</organism>
<accession>A0A074LSL2</accession>
<sequence>MEAHANALTFTWKGAASERFVQQIEEKIIIPALGAALEDIEEHPEKYLKKFGNLLLDGMEEFLGIPEIEESWKKLTDPKSSWGDRIQAGSSLVTNIGTDLLMVIGVGEEVRAAELLAKAGEKFGPAILNLQRSLAYKTLVDTNGTNFFKKLSNGKTLLRGFNVGPRLAPAGASLEAAGEGRTLTEWYSQTKDTLYRFIESEMVQLNSFCDETIKQVNYGGINP</sequence>
<protein>
    <submittedName>
        <fullName evidence="1">Uncharacterized protein</fullName>
    </submittedName>
</protein>
<evidence type="ECO:0000313" key="1">
    <source>
        <dbReference type="EMBL" id="KEO85106.1"/>
    </source>
</evidence>
<reference evidence="1 2" key="1">
    <citation type="journal article" date="2013" name="Int. J. Syst. Evol. Microbiol.">
        <title>Tumebacillus flagellatus sp. nov., an alpha-amylase/pullulanase-producing bacterium isolated from cassava wastewater.</title>
        <authorList>
            <person name="Wang Q."/>
            <person name="Xie N."/>
            <person name="Qin Y."/>
            <person name="Shen N."/>
            <person name="Zhu J."/>
            <person name="Mi H."/>
            <person name="Huang R."/>
        </authorList>
    </citation>
    <scope>NUCLEOTIDE SEQUENCE [LARGE SCALE GENOMIC DNA]</scope>
    <source>
        <strain evidence="1 2">GST4</strain>
    </source>
</reference>